<gene>
    <name evidence="1" type="ORF">PCOR1329_LOCUS65433</name>
</gene>
<evidence type="ECO:0000313" key="2">
    <source>
        <dbReference type="Proteomes" id="UP001189429"/>
    </source>
</evidence>
<dbReference type="EMBL" id="CAUYUJ010018382">
    <property type="protein sequence ID" value="CAK0883160.1"/>
    <property type="molecule type" value="Genomic_DNA"/>
</dbReference>
<proteinExistence type="predicted"/>
<name>A0ABN9WEE9_9DINO</name>
<keyword evidence="2" id="KW-1185">Reference proteome</keyword>
<protein>
    <submittedName>
        <fullName evidence="1">Uncharacterized protein</fullName>
    </submittedName>
</protein>
<sequence>AAEKGCDLVDWIGKQRADFFVGVGRDDVTTSEILKFESAVDATAMLGQLAQRHAERAQELGKCETVKAVSAKVPAANTEYHGFWHDPVPGALICWRCRGCNATARADHALRSLRTKEKFKHCEPTEVMSLAADCSFRDQPQLALVSALPNEDEQAAGPSEP</sequence>
<comment type="caution">
    <text evidence="1">The sequence shown here is derived from an EMBL/GenBank/DDBJ whole genome shotgun (WGS) entry which is preliminary data.</text>
</comment>
<dbReference type="Proteomes" id="UP001189429">
    <property type="component" value="Unassembled WGS sequence"/>
</dbReference>
<feature type="non-terminal residue" evidence="1">
    <location>
        <position position="161"/>
    </location>
</feature>
<accession>A0ABN9WEE9</accession>
<evidence type="ECO:0000313" key="1">
    <source>
        <dbReference type="EMBL" id="CAK0883160.1"/>
    </source>
</evidence>
<reference evidence="1" key="1">
    <citation type="submission" date="2023-10" db="EMBL/GenBank/DDBJ databases">
        <authorList>
            <person name="Chen Y."/>
            <person name="Shah S."/>
            <person name="Dougan E. K."/>
            <person name="Thang M."/>
            <person name="Chan C."/>
        </authorList>
    </citation>
    <scope>NUCLEOTIDE SEQUENCE [LARGE SCALE GENOMIC DNA]</scope>
</reference>
<feature type="non-terminal residue" evidence="1">
    <location>
        <position position="1"/>
    </location>
</feature>
<organism evidence="1 2">
    <name type="scientific">Prorocentrum cordatum</name>
    <dbReference type="NCBI Taxonomy" id="2364126"/>
    <lineage>
        <taxon>Eukaryota</taxon>
        <taxon>Sar</taxon>
        <taxon>Alveolata</taxon>
        <taxon>Dinophyceae</taxon>
        <taxon>Prorocentrales</taxon>
        <taxon>Prorocentraceae</taxon>
        <taxon>Prorocentrum</taxon>
    </lineage>
</organism>